<sequence length="84" mass="9675">MSLVDQLTLVLQGLSEHRREFQAHQKWCAQRVQYYDSFMRFYVAIVGVDTTGLPAPPLADNMDEIEGEPNDRKDDEWGASCVRE</sequence>
<dbReference type="InParanoid" id="A0A2P5B8L6"/>
<feature type="non-terminal residue" evidence="2">
    <location>
        <position position="84"/>
    </location>
</feature>
<name>A0A2P5B8L6_TREOI</name>
<reference evidence="3" key="1">
    <citation type="submission" date="2016-06" db="EMBL/GenBank/DDBJ databases">
        <title>Parallel loss of symbiosis genes in relatives of nitrogen-fixing non-legume Parasponia.</title>
        <authorList>
            <person name="Van Velzen R."/>
            <person name="Holmer R."/>
            <person name="Bu F."/>
            <person name="Rutten L."/>
            <person name="Van Zeijl A."/>
            <person name="Liu W."/>
            <person name="Santuari L."/>
            <person name="Cao Q."/>
            <person name="Sharma T."/>
            <person name="Shen D."/>
            <person name="Roswanjaya Y."/>
            <person name="Wardhani T."/>
            <person name="Kalhor M.S."/>
            <person name="Jansen J."/>
            <person name="Van den Hoogen J."/>
            <person name="Gungor B."/>
            <person name="Hartog M."/>
            <person name="Hontelez J."/>
            <person name="Verver J."/>
            <person name="Yang W.-C."/>
            <person name="Schijlen E."/>
            <person name="Repin R."/>
            <person name="Schilthuizen M."/>
            <person name="Schranz E."/>
            <person name="Heidstra R."/>
            <person name="Miyata K."/>
            <person name="Fedorova E."/>
            <person name="Kohlen W."/>
            <person name="Bisseling T."/>
            <person name="Smit S."/>
            <person name="Geurts R."/>
        </authorList>
    </citation>
    <scope>NUCLEOTIDE SEQUENCE [LARGE SCALE GENOMIC DNA]</scope>
    <source>
        <strain evidence="3">cv. RG33-2</strain>
    </source>
</reference>
<accession>A0A2P5B8L6</accession>
<comment type="caution">
    <text evidence="2">The sequence shown here is derived from an EMBL/GenBank/DDBJ whole genome shotgun (WGS) entry which is preliminary data.</text>
</comment>
<organism evidence="2 3">
    <name type="scientific">Trema orientale</name>
    <name type="common">Charcoal tree</name>
    <name type="synonym">Celtis orientalis</name>
    <dbReference type="NCBI Taxonomy" id="63057"/>
    <lineage>
        <taxon>Eukaryota</taxon>
        <taxon>Viridiplantae</taxon>
        <taxon>Streptophyta</taxon>
        <taxon>Embryophyta</taxon>
        <taxon>Tracheophyta</taxon>
        <taxon>Spermatophyta</taxon>
        <taxon>Magnoliopsida</taxon>
        <taxon>eudicotyledons</taxon>
        <taxon>Gunneridae</taxon>
        <taxon>Pentapetalae</taxon>
        <taxon>rosids</taxon>
        <taxon>fabids</taxon>
        <taxon>Rosales</taxon>
        <taxon>Cannabaceae</taxon>
        <taxon>Trema</taxon>
    </lineage>
</organism>
<gene>
    <name evidence="2" type="ORF">TorRG33x02_329460</name>
</gene>
<feature type="region of interest" description="Disordered" evidence="1">
    <location>
        <begin position="56"/>
        <end position="84"/>
    </location>
</feature>
<feature type="compositionally biased region" description="Basic and acidic residues" evidence="1">
    <location>
        <begin position="69"/>
        <end position="84"/>
    </location>
</feature>
<proteinExistence type="predicted"/>
<evidence type="ECO:0000313" key="2">
    <source>
        <dbReference type="EMBL" id="PON45140.1"/>
    </source>
</evidence>
<keyword evidence="3" id="KW-1185">Reference proteome</keyword>
<evidence type="ECO:0000313" key="3">
    <source>
        <dbReference type="Proteomes" id="UP000237000"/>
    </source>
</evidence>
<protein>
    <submittedName>
        <fullName evidence="2">Uncharacterized protein</fullName>
    </submittedName>
</protein>
<dbReference type="Proteomes" id="UP000237000">
    <property type="component" value="Unassembled WGS sequence"/>
</dbReference>
<dbReference type="EMBL" id="JXTC01000579">
    <property type="protein sequence ID" value="PON45140.1"/>
    <property type="molecule type" value="Genomic_DNA"/>
</dbReference>
<evidence type="ECO:0000256" key="1">
    <source>
        <dbReference type="SAM" id="MobiDB-lite"/>
    </source>
</evidence>
<dbReference type="AlphaFoldDB" id="A0A2P5B8L6"/>